<evidence type="ECO:0000313" key="1">
    <source>
        <dbReference type="EMBL" id="RHZ86042.1"/>
    </source>
</evidence>
<reference evidence="1 2" key="1">
    <citation type="submission" date="2018-08" db="EMBL/GenBank/DDBJ databases">
        <title>Genome and evolution of the arbuscular mycorrhizal fungus Diversispora epigaea (formerly Glomus versiforme) and its bacterial endosymbionts.</title>
        <authorList>
            <person name="Sun X."/>
            <person name="Fei Z."/>
            <person name="Harrison M."/>
        </authorList>
    </citation>
    <scope>NUCLEOTIDE SEQUENCE [LARGE SCALE GENOMIC DNA]</scope>
    <source>
        <strain evidence="1 2">IT104</strain>
    </source>
</reference>
<dbReference type="OrthoDB" id="2441258at2759"/>
<comment type="caution">
    <text evidence="1">The sequence shown here is derived from an EMBL/GenBank/DDBJ whole genome shotgun (WGS) entry which is preliminary data.</text>
</comment>
<evidence type="ECO:0008006" key="3">
    <source>
        <dbReference type="Google" id="ProtNLM"/>
    </source>
</evidence>
<evidence type="ECO:0000313" key="2">
    <source>
        <dbReference type="Proteomes" id="UP000266861"/>
    </source>
</evidence>
<gene>
    <name evidence="1" type="ORF">Glove_55g60</name>
</gene>
<proteinExistence type="predicted"/>
<organism evidence="1 2">
    <name type="scientific">Diversispora epigaea</name>
    <dbReference type="NCBI Taxonomy" id="1348612"/>
    <lineage>
        <taxon>Eukaryota</taxon>
        <taxon>Fungi</taxon>
        <taxon>Fungi incertae sedis</taxon>
        <taxon>Mucoromycota</taxon>
        <taxon>Glomeromycotina</taxon>
        <taxon>Glomeromycetes</taxon>
        <taxon>Diversisporales</taxon>
        <taxon>Diversisporaceae</taxon>
        <taxon>Diversispora</taxon>
    </lineage>
</organism>
<dbReference type="AlphaFoldDB" id="A0A397JFV9"/>
<sequence>MVFLVGGLRGSKDDFHPKTFRNMRNGHAGTIVIAKVTGIDERGYNPLAWDNLKIEDAKLETNDSFIFSLKNDNIQNSILSRTKSFGVIINYNAYYEKFIRTTNERFSIEVVKIKRKEKRRNFDIVIIRKKKEKKPWAQTETQIEKNRKTNYKKRGKLSGGKLLFDVACM</sequence>
<protein>
    <recommendedName>
        <fullName evidence="3">TLDc domain-containing protein</fullName>
    </recommendedName>
</protein>
<keyword evidence="2" id="KW-1185">Reference proteome</keyword>
<name>A0A397JFV9_9GLOM</name>
<dbReference type="Proteomes" id="UP000266861">
    <property type="component" value="Unassembled WGS sequence"/>
</dbReference>
<accession>A0A397JFV9</accession>
<dbReference type="EMBL" id="PQFF01000052">
    <property type="protein sequence ID" value="RHZ86042.1"/>
    <property type="molecule type" value="Genomic_DNA"/>
</dbReference>